<dbReference type="GO" id="GO:0006334">
    <property type="term" value="P:nucleosome assembly"/>
    <property type="evidence" value="ECO:0007669"/>
    <property type="project" value="InterPro"/>
</dbReference>
<dbReference type="SUPFAM" id="SSF47095">
    <property type="entry name" value="HMG-box"/>
    <property type="match status" value="2"/>
</dbReference>
<keyword evidence="1" id="KW-0238">DNA-binding</keyword>
<keyword evidence="5" id="KW-1185">Reference proteome</keyword>
<evidence type="ECO:0000259" key="3">
    <source>
        <dbReference type="PROSITE" id="PS50118"/>
    </source>
</evidence>
<dbReference type="Gene3D" id="1.10.30.10">
    <property type="entry name" value="High mobility group box domain"/>
    <property type="match status" value="2"/>
</dbReference>
<comment type="caution">
    <text evidence="4">The sequence shown here is derived from an EMBL/GenBank/DDBJ whole genome shotgun (WGS) entry which is preliminary data.</text>
</comment>
<dbReference type="EMBL" id="MCFA01000116">
    <property type="protein sequence ID" value="ORY06490.1"/>
    <property type="molecule type" value="Genomic_DNA"/>
</dbReference>
<evidence type="ECO:0000256" key="2">
    <source>
        <dbReference type="SAM" id="MobiDB-lite"/>
    </source>
</evidence>
<name>A0A1Y1Z895_9PLEO</name>
<feature type="compositionally biased region" description="Basic residues" evidence="2">
    <location>
        <begin position="76"/>
        <end position="104"/>
    </location>
</feature>
<dbReference type="GO" id="GO:0003677">
    <property type="term" value="F:DNA binding"/>
    <property type="evidence" value="ECO:0007669"/>
    <property type="project" value="UniProtKB-UniRule"/>
</dbReference>
<feature type="DNA-binding region" description="HMG box" evidence="1">
    <location>
        <begin position="272"/>
        <end position="358"/>
    </location>
</feature>
<feature type="domain" description="HMG box" evidence="3">
    <location>
        <begin position="272"/>
        <end position="358"/>
    </location>
</feature>
<gene>
    <name evidence="4" type="ORF">BCR34DRAFT_490048</name>
</gene>
<dbReference type="PRINTS" id="PR00624">
    <property type="entry name" value="HISTONEH5"/>
</dbReference>
<dbReference type="GO" id="GO:0030527">
    <property type="term" value="F:structural constituent of chromatin"/>
    <property type="evidence" value="ECO:0007669"/>
    <property type="project" value="InterPro"/>
</dbReference>
<dbReference type="Proteomes" id="UP000193144">
    <property type="component" value="Unassembled WGS sequence"/>
</dbReference>
<evidence type="ECO:0000313" key="4">
    <source>
        <dbReference type="EMBL" id="ORY06490.1"/>
    </source>
</evidence>
<proteinExistence type="predicted"/>
<dbReference type="STRING" id="1231657.A0A1Y1Z895"/>
<sequence length="361" mass="39608">MLARGILCRLAADVPKTSTHDIPQLAHLLQRSPRARSAVGLPAVCALSHASKTALSISRRSYATTRATRPTATVKKAVKKAGAKKPAAKKPTAKKAAPKKKAAVKKPTSVKKAAPKKKKKAVAVKPKPKPKRRVKKVPTAEEKQKASIRELKVKALRGPSSGSSVTAWTVFSAESVKAKDKATSLADAVKSAATRFKSLTPAEKEHYNHLANERAVAAQAEYKRWVLSHTPDEIRIANNARLLLRRKLKAAPRAGKRLHPPNTTKIQDDRQVKRPLTAYTRFMVERMATGDLKSIGLAQSAKLVANEWKALSASEKKVSLYSNSTGHDLQNLLTHEQKYEDATDAEKQVYLREKEKTYGHV</sequence>
<dbReference type="GO" id="GO:0005634">
    <property type="term" value="C:nucleus"/>
    <property type="evidence" value="ECO:0007669"/>
    <property type="project" value="UniProtKB-UniRule"/>
</dbReference>
<feature type="compositionally biased region" description="Basic residues" evidence="2">
    <location>
        <begin position="113"/>
        <end position="136"/>
    </location>
</feature>
<protein>
    <recommendedName>
        <fullName evidence="3">HMG box domain-containing protein</fullName>
    </recommendedName>
</protein>
<dbReference type="InterPro" id="IPR009071">
    <property type="entry name" value="HMG_box_dom"/>
</dbReference>
<dbReference type="OrthoDB" id="1919336at2759"/>
<organism evidence="4 5">
    <name type="scientific">Clohesyomyces aquaticus</name>
    <dbReference type="NCBI Taxonomy" id="1231657"/>
    <lineage>
        <taxon>Eukaryota</taxon>
        <taxon>Fungi</taxon>
        <taxon>Dikarya</taxon>
        <taxon>Ascomycota</taxon>
        <taxon>Pezizomycotina</taxon>
        <taxon>Dothideomycetes</taxon>
        <taxon>Pleosporomycetidae</taxon>
        <taxon>Pleosporales</taxon>
        <taxon>Lindgomycetaceae</taxon>
        <taxon>Clohesyomyces</taxon>
    </lineage>
</organism>
<feature type="region of interest" description="Disordered" evidence="2">
    <location>
        <begin position="62"/>
        <end position="145"/>
    </location>
</feature>
<keyword evidence="1" id="KW-0539">Nucleus</keyword>
<dbReference type="CDD" id="cd00084">
    <property type="entry name" value="HMG-box_SF"/>
    <property type="match status" value="1"/>
</dbReference>
<evidence type="ECO:0000256" key="1">
    <source>
        <dbReference type="PROSITE-ProRule" id="PRU00267"/>
    </source>
</evidence>
<dbReference type="GO" id="GO:0000786">
    <property type="term" value="C:nucleosome"/>
    <property type="evidence" value="ECO:0007669"/>
    <property type="project" value="InterPro"/>
</dbReference>
<accession>A0A1Y1Z895</accession>
<dbReference type="PROSITE" id="PS50118">
    <property type="entry name" value="HMG_BOX_2"/>
    <property type="match status" value="1"/>
</dbReference>
<dbReference type="InterPro" id="IPR036910">
    <property type="entry name" value="HMG_box_dom_sf"/>
</dbReference>
<dbReference type="AlphaFoldDB" id="A0A1Y1Z895"/>
<dbReference type="InterPro" id="IPR005819">
    <property type="entry name" value="H1/H5"/>
</dbReference>
<evidence type="ECO:0000313" key="5">
    <source>
        <dbReference type="Proteomes" id="UP000193144"/>
    </source>
</evidence>
<reference evidence="4 5" key="1">
    <citation type="submission" date="2016-07" db="EMBL/GenBank/DDBJ databases">
        <title>Pervasive Adenine N6-methylation of Active Genes in Fungi.</title>
        <authorList>
            <consortium name="DOE Joint Genome Institute"/>
            <person name="Mondo S.J."/>
            <person name="Dannebaum R.O."/>
            <person name="Kuo R.C."/>
            <person name="Labutti K."/>
            <person name="Haridas S."/>
            <person name="Kuo A."/>
            <person name="Salamov A."/>
            <person name="Ahrendt S.R."/>
            <person name="Lipzen A."/>
            <person name="Sullivan W."/>
            <person name="Andreopoulos W.B."/>
            <person name="Clum A."/>
            <person name="Lindquist E."/>
            <person name="Daum C."/>
            <person name="Ramamoorthy G.K."/>
            <person name="Gryganskyi A."/>
            <person name="Culley D."/>
            <person name="Magnuson J.K."/>
            <person name="James T.Y."/>
            <person name="O'Malley M.A."/>
            <person name="Stajich J.E."/>
            <person name="Spatafora J.W."/>
            <person name="Visel A."/>
            <person name="Grigoriev I.V."/>
        </authorList>
    </citation>
    <scope>NUCLEOTIDE SEQUENCE [LARGE SCALE GENOMIC DNA]</scope>
    <source>
        <strain evidence="4 5">CBS 115471</strain>
    </source>
</reference>
<dbReference type="SMART" id="SM00398">
    <property type="entry name" value="HMG"/>
    <property type="match status" value="2"/>
</dbReference>
<feature type="compositionally biased region" description="Low complexity" evidence="2">
    <location>
        <begin position="63"/>
        <end position="75"/>
    </location>
</feature>